<dbReference type="Pfam" id="PF08450">
    <property type="entry name" value="SGL"/>
    <property type="match status" value="1"/>
</dbReference>
<dbReference type="Proteomes" id="UP000515838">
    <property type="component" value="Chromosome"/>
</dbReference>
<dbReference type="InterPro" id="IPR011042">
    <property type="entry name" value="6-blade_b-propeller_TolB-like"/>
</dbReference>
<evidence type="ECO:0000313" key="7">
    <source>
        <dbReference type="Proteomes" id="UP000515838"/>
    </source>
</evidence>
<dbReference type="InterPro" id="IPR013658">
    <property type="entry name" value="SGL"/>
</dbReference>
<dbReference type="GO" id="GO:0046872">
    <property type="term" value="F:metal ion binding"/>
    <property type="evidence" value="ECO:0007669"/>
    <property type="project" value="UniProtKB-KW"/>
</dbReference>
<feature type="binding site" evidence="3">
    <location>
        <position position="255"/>
    </location>
    <ligand>
        <name>a divalent metal cation</name>
        <dbReference type="ChEBI" id="CHEBI:60240"/>
    </ligand>
</feature>
<evidence type="ECO:0000256" key="1">
    <source>
        <dbReference type="ARBA" id="ARBA00022801"/>
    </source>
</evidence>
<dbReference type="SUPFAM" id="SSF63829">
    <property type="entry name" value="Calcium-dependent phosphotriesterase"/>
    <property type="match status" value="1"/>
</dbReference>
<dbReference type="InterPro" id="IPR051262">
    <property type="entry name" value="SMP-30/CGR1_Lactonase"/>
</dbReference>
<keyword evidence="3" id="KW-0479">Metal-binding</keyword>
<comment type="cofactor">
    <cofactor evidence="3">
        <name>Zn(2+)</name>
        <dbReference type="ChEBI" id="CHEBI:29105"/>
    </cofactor>
    <text evidence="3">Binds 1 divalent metal cation per subunit.</text>
</comment>
<keyword evidence="3" id="KW-0862">Zinc</keyword>
<gene>
    <name evidence="6" type="ORF">IAE60_04290</name>
</gene>
<evidence type="ECO:0000259" key="5">
    <source>
        <dbReference type="Pfam" id="PF08450"/>
    </source>
</evidence>
<feature type="binding site" evidence="3">
    <location>
        <position position="70"/>
    </location>
    <ligand>
        <name>a divalent metal cation</name>
        <dbReference type="ChEBI" id="CHEBI:60240"/>
    </ligand>
</feature>
<organism evidence="6 7">
    <name type="scientific">Pseudoxanthomonas mexicana</name>
    <dbReference type="NCBI Taxonomy" id="128785"/>
    <lineage>
        <taxon>Bacteria</taxon>
        <taxon>Pseudomonadati</taxon>
        <taxon>Pseudomonadota</taxon>
        <taxon>Gammaproteobacteria</taxon>
        <taxon>Lysobacterales</taxon>
        <taxon>Lysobacteraceae</taxon>
        <taxon>Pseudoxanthomonas</taxon>
    </lineage>
</organism>
<dbReference type="PRINTS" id="PR01790">
    <property type="entry name" value="SMP30FAMILY"/>
</dbReference>
<name>A0A7G9THL8_PSEMX</name>
<proteinExistence type="predicted"/>
<feature type="chain" id="PRO_5028964308" evidence="4">
    <location>
        <begin position="33"/>
        <end position="327"/>
    </location>
</feature>
<reference evidence="6 7" key="1">
    <citation type="submission" date="2020-08" db="EMBL/GenBank/DDBJ databases">
        <title>Streptomycin Non-resistant strain, P. mexicana.</title>
        <authorList>
            <person name="Ganesh-Kumar S."/>
            <person name="Zhe T."/>
            <person name="Yu Z."/>
            <person name="Min Y."/>
        </authorList>
    </citation>
    <scope>NUCLEOTIDE SEQUENCE [LARGE SCALE GENOMIC DNA]</scope>
    <source>
        <strain evidence="6 7">GTZY2</strain>
    </source>
</reference>
<feature type="signal peptide" evidence="4">
    <location>
        <begin position="1"/>
        <end position="32"/>
    </location>
</feature>
<dbReference type="AlphaFoldDB" id="A0A7G9THL8"/>
<evidence type="ECO:0000313" key="6">
    <source>
        <dbReference type="EMBL" id="QNN79593.1"/>
    </source>
</evidence>
<dbReference type="GO" id="GO:0016787">
    <property type="term" value="F:hydrolase activity"/>
    <property type="evidence" value="ECO:0007669"/>
    <property type="project" value="UniProtKB-KW"/>
</dbReference>
<protein>
    <submittedName>
        <fullName evidence="6">SMP-30/gluconolactonase/LRE family protein</fullName>
    </submittedName>
</protein>
<feature type="domain" description="SMP-30/Gluconolactonase/LRE-like region" evidence="5">
    <location>
        <begin position="70"/>
        <end position="312"/>
    </location>
</feature>
<feature type="binding site" evidence="3">
    <location>
        <position position="209"/>
    </location>
    <ligand>
        <name>a divalent metal cation</name>
        <dbReference type="ChEBI" id="CHEBI:60240"/>
    </ligand>
</feature>
<keyword evidence="1" id="KW-0378">Hydrolase</keyword>
<dbReference type="PANTHER" id="PTHR47572">
    <property type="entry name" value="LIPOPROTEIN-RELATED"/>
    <property type="match status" value="1"/>
</dbReference>
<keyword evidence="4" id="KW-0732">Signal</keyword>
<dbReference type="Gene3D" id="2.120.10.30">
    <property type="entry name" value="TolB, C-terminal domain"/>
    <property type="match status" value="1"/>
</dbReference>
<evidence type="ECO:0000256" key="2">
    <source>
        <dbReference type="PIRSR" id="PIRSR605511-1"/>
    </source>
</evidence>
<evidence type="ECO:0000256" key="4">
    <source>
        <dbReference type="SAM" id="SignalP"/>
    </source>
</evidence>
<dbReference type="InterPro" id="IPR005511">
    <property type="entry name" value="SMP-30"/>
</dbReference>
<accession>A0A7G9THL8</accession>
<feature type="active site" description="Proton donor/acceptor" evidence="2">
    <location>
        <position position="255"/>
    </location>
</feature>
<dbReference type="EMBL" id="CP060731">
    <property type="protein sequence ID" value="QNN79593.1"/>
    <property type="molecule type" value="Genomic_DNA"/>
</dbReference>
<dbReference type="PANTHER" id="PTHR47572:SF4">
    <property type="entry name" value="LACTONASE DRP35"/>
    <property type="match status" value="1"/>
</dbReference>
<feature type="binding site" evidence="3">
    <location>
        <position position="159"/>
    </location>
    <ligand>
        <name>substrate</name>
    </ligand>
</feature>
<sequence>MAPRLTPRTAVPRRHRLALALLLCGAAPLAQASAYRSVCPADPGHAPSGELTATRIAAATVDDDQDRLYEGAVWKDGALYLSDFVHSGRFPSRIRRFTPPDRWETAVEDSGSNGLALDTEGHLIAATHDRKQVARIALNDGTRTALVSTYEGAPFNSPNDLVMAADGTLFFTDPDYQRKAAPGGQPLTRVYRHRDGATTVVDDTLRNPNGIALSPEGDMLYVAGGTGDGDVLRAYPVIDGIPGAGRDLARISGGDGLAVDCLGNLYVTEHGERRVRVFSPAGDVLATIGVDANITNAAFGGEDRRTLFLTGAASLWSIELDVAGLPY</sequence>
<evidence type="ECO:0000256" key="3">
    <source>
        <dbReference type="PIRSR" id="PIRSR605511-2"/>
    </source>
</evidence>